<dbReference type="PIRSF" id="PIRSF000350">
    <property type="entry name" value="Mercury_reductase_MerA"/>
    <property type="match status" value="1"/>
</dbReference>
<dbReference type="GO" id="GO:0004148">
    <property type="term" value="F:dihydrolipoyl dehydrogenase (NADH) activity"/>
    <property type="evidence" value="ECO:0007669"/>
    <property type="project" value="UniProtKB-EC"/>
</dbReference>
<dbReference type="Pfam" id="PF07992">
    <property type="entry name" value="Pyr_redox_2"/>
    <property type="match status" value="1"/>
</dbReference>
<reference evidence="9 10" key="1">
    <citation type="submission" date="2020-08" db="EMBL/GenBank/DDBJ databases">
        <title>Genomic Encyclopedia of Type Strains, Phase IV (KMG-IV): sequencing the most valuable type-strain genomes for metagenomic binning, comparative biology and taxonomic classification.</title>
        <authorList>
            <person name="Goeker M."/>
        </authorList>
    </citation>
    <scope>NUCLEOTIDE SEQUENCE [LARGE SCALE GENOMIC DNA]</scope>
    <source>
        <strain evidence="9 10">DSM 103336</strain>
    </source>
</reference>
<evidence type="ECO:0000313" key="9">
    <source>
        <dbReference type="EMBL" id="MBB5729122.1"/>
    </source>
</evidence>
<dbReference type="PRINTS" id="PR00411">
    <property type="entry name" value="PNDRDTASEI"/>
</dbReference>
<dbReference type="AlphaFoldDB" id="A0A7W9F152"/>
<feature type="binding site" evidence="5">
    <location>
        <begin position="178"/>
        <end position="185"/>
    </location>
    <ligand>
        <name>NAD(+)</name>
        <dbReference type="ChEBI" id="CHEBI:57540"/>
    </ligand>
</feature>
<dbReference type="GO" id="GO:0050660">
    <property type="term" value="F:flavin adenine dinucleotide binding"/>
    <property type="evidence" value="ECO:0007669"/>
    <property type="project" value="TreeGrafter"/>
</dbReference>
<dbReference type="InterPro" id="IPR036324">
    <property type="entry name" value="Mn/Fe_SOD_N_sf"/>
</dbReference>
<evidence type="ECO:0000259" key="8">
    <source>
        <dbReference type="Pfam" id="PF07992"/>
    </source>
</evidence>
<dbReference type="Pfam" id="PF02852">
    <property type="entry name" value="Pyr_redox_dim"/>
    <property type="match status" value="1"/>
</dbReference>
<dbReference type="InterPro" id="IPR004099">
    <property type="entry name" value="Pyr_nucl-diS_OxRdtase_dimer"/>
</dbReference>
<dbReference type="InterPro" id="IPR023753">
    <property type="entry name" value="FAD/NAD-binding_dom"/>
</dbReference>
<dbReference type="InterPro" id="IPR001100">
    <property type="entry name" value="Pyr_nuc-diS_OxRdtase"/>
</dbReference>
<keyword evidence="5" id="KW-0520">NAD</keyword>
<name>A0A7W9F152_9SPHN</name>
<dbReference type="Proteomes" id="UP000546701">
    <property type="component" value="Unassembled WGS sequence"/>
</dbReference>
<feature type="active site" description="Proton acceptor" evidence="4">
    <location>
        <position position="438"/>
    </location>
</feature>
<evidence type="ECO:0000256" key="4">
    <source>
        <dbReference type="PIRSR" id="PIRSR000350-2"/>
    </source>
</evidence>
<dbReference type="SUPFAM" id="SSF51905">
    <property type="entry name" value="FAD/NAD(P)-binding domain"/>
    <property type="match status" value="2"/>
</dbReference>
<evidence type="ECO:0000313" key="10">
    <source>
        <dbReference type="Proteomes" id="UP000546701"/>
    </source>
</evidence>
<proteinExistence type="inferred from homology"/>
<feature type="domain" description="Pyridine nucleotide-disulphide oxidoreductase dimerisation" evidence="7">
    <location>
        <begin position="346"/>
        <end position="448"/>
    </location>
</feature>
<keyword evidence="10" id="KW-1185">Reference proteome</keyword>
<dbReference type="OrthoDB" id="7495837at2"/>
<feature type="domain" description="FAD/NAD(P)-binding" evidence="8">
    <location>
        <begin position="7"/>
        <end position="320"/>
    </location>
</feature>
<evidence type="ECO:0000256" key="2">
    <source>
        <dbReference type="ARBA" id="ARBA00022630"/>
    </source>
</evidence>
<dbReference type="PRINTS" id="PR00368">
    <property type="entry name" value="FADPNR"/>
</dbReference>
<feature type="binding site" evidence="5">
    <location>
        <position position="52"/>
    </location>
    <ligand>
        <name>FAD</name>
        <dbReference type="ChEBI" id="CHEBI:57692"/>
    </ligand>
</feature>
<dbReference type="Gene3D" id="1.10.287.990">
    <property type="entry name" value="Fe,Mn superoxide dismutase (SOD) domain"/>
    <property type="match status" value="1"/>
</dbReference>
<dbReference type="RefSeq" id="WP_157174725.1">
    <property type="nucleotide sequence ID" value="NZ_BMJP01000002.1"/>
</dbReference>
<keyword evidence="3 5" id="KW-0274">FAD</keyword>
<evidence type="ECO:0000256" key="3">
    <source>
        <dbReference type="ARBA" id="ARBA00022827"/>
    </source>
</evidence>
<comment type="similarity">
    <text evidence="1">Belongs to the class-I pyridine nucleotide-disulfide oxidoreductase family.</text>
</comment>
<feature type="disulfide bond" description="Redox-active" evidence="6">
    <location>
        <begin position="43"/>
        <end position="48"/>
    </location>
</feature>
<dbReference type="GO" id="GO:0003955">
    <property type="term" value="F:NAD(P)H dehydrogenase (quinone) activity"/>
    <property type="evidence" value="ECO:0007669"/>
    <property type="project" value="TreeGrafter"/>
</dbReference>
<comment type="caution">
    <text evidence="9">The sequence shown here is derived from an EMBL/GenBank/DDBJ whole genome shotgun (WGS) entry which is preliminary data.</text>
</comment>
<sequence>MHRIDCDVAIIGAGTAGLAAYKAATAEGAHAVLIESGPGGTTCARVGCMPSKALIAAGRTAHHARQAAMFGVTVGDVTVDGPAVMDRVRRERDYFVASVMEDVDAIPADRRIAGHARFTAPGQLSVDGGPDITARTIVIAAGSAPSLPEILEPVAEHVRTSDTIFEIPTIPATLAVLGAGVIGLELAAAFARLGTRVTMIDKGDVIASIADPEAERIARDRLAQDFTILLGADLTAADLVDGKIRLAWDGDHAGDAMFDLVLAAAGRPPVSDTLNLDAAGIDRDDHGTPHFDAGTGRCGDSMVFIAGDARACRPVLHEAARSGRLAGHNAARPDDLRRDPILPPLTITYTDPQITMVGCDYDELPSDVVIGSATFGDNGRVHIDAAGDGIVRLYADHDGTVIGATIVGPDAEHPAHMVALGIACGLTLQELADQAYYHPTVMEVLQNAARDALSTLAKSDA</sequence>
<organism evidence="9 10">
    <name type="scientific">Sphingomonas prati</name>
    <dbReference type="NCBI Taxonomy" id="1843237"/>
    <lineage>
        <taxon>Bacteria</taxon>
        <taxon>Pseudomonadati</taxon>
        <taxon>Pseudomonadota</taxon>
        <taxon>Alphaproteobacteria</taxon>
        <taxon>Sphingomonadales</taxon>
        <taxon>Sphingomonadaceae</taxon>
        <taxon>Sphingomonas</taxon>
    </lineage>
</organism>
<evidence type="ECO:0000256" key="6">
    <source>
        <dbReference type="PIRSR" id="PIRSR000350-4"/>
    </source>
</evidence>
<evidence type="ECO:0000256" key="5">
    <source>
        <dbReference type="PIRSR" id="PIRSR000350-3"/>
    </source>
</evidence>
<dbReference type="EMBL" id="JACIJR010000003">
    <property type="protein sequence ID" value="MBB5729122.1"/>
    <property type="molecule type" value="Genomic_DNA"/>
</dbReference>
<dbReference type="PANTHER" id="PTHR43014">
    <property type="entry name" value="MERCURIC REDUCTASE"/>
    <property type="match status" value="1"/>
</dbReference>
<dbReference type="NCBIfam" id="NF004939">
    <property type="entry name" value="PRK06292.1-1"/>
    <property type="match status" value="1"/>
</dbReference>
<dbReference type="InterPro" id="IPR016156">
    <property type="entry name" value="FAD/NAD-linked_Rdtase_dimer_sf"/>
</dbReference>
<protein>
    <submittedName>
        <fullName evidence="9">Dihydrolipoamide dehydrogenase</fullName>
        <ecNumber evidence="9">1.8.1.4</ecNumber>
    </submittedName>
</protein>
<dbReference type="PANTHER" id="PTHR43014:SF4">
    <property type="entry name" value="PYRIDINE NUCLEOTIDE-DISULFIDE OXIDOREDUCTASE RCLA-RELATED"/>
    <property type="match status" value="1"/>
</dbReference>
<dbReference type="Gene3D" id="3.50.50.60">
    <property type="entry name" value="FAD/NAD(P)-binding domain"/>
    <property type="match status" value="3"/>
</dbReference>
<dbReference type="InterPro" id="IPR036188">
    <property type="entry name" value="FAD/NAD-bd_sf"/>
</dbReference>
<evidence type="ECO:0000256" key="1">
    <source>
        <dbReference type="ARBA" id="ARBA00007532"/>
    </source>
</evidence>
<dbReference type="SUPFAM" id="SSF55424">
    <property type="entry name" value="FAD/NAD-linked reductases, dimerisation (C-terminal) domain"/>
    <property type="match status" value="1"/>
</dbReference>
<dbReference type="Gene3D" id="3.30.390.30">
    <property type="match status" value="1"/>
</dbReference>
<keyword evidence="2" id="KW-0285">Flavoprotein</keyword>
<feature type="binding site" evidence="5">
    <location>
        <position position="266"/>
    </location>
    <ligand>
        <name>NAD(+)</name>
        <dbReference type="ChEBI" id="CHEBI:57540"/>
    </ligand>
</feature>
<keyword evidence="9" id="KW-0560">Oxidoreductase</keyword>
<gene>
    <name evidence="9" type="ORF">FHS99_001600</name>
</gene>
<evidence type="ECO:0000259" key="7">
    <source>
        <dbReference type="Pfam" id="PF02852"/>
    </source>
</evidence>
<keyword evidence="5" id="KW-0547">Nucleotide-binding</keyword>
<dbReference type="EC" id="1.8.1.4" evidence="9"/>
<accession>A0A7W9F152</accession>
<feature type="binding site" evidence="5">
    <location>
        <position position="308"/>
    </location>
    <ligand>
        <name>FAD</name>
        <dbReference type="ChEBI" id="CHEBI:57692"/>
    </ligand>
</feature>
<comment type="cofactor">
    <cofactor evidence="5">
        <name>FAD</name>
        <dbReference type="ChEBI" id="CHEBI:57692"/>
    </cofactor>
    <text evidence="5">Binds 1 FAD per subunit.</text>
</comment>